<gene>
    <name evidence="9" type="ORF">UT12_C0007G0036</name>
</gene>
<feature type="transmembrane region" description="Helical" evidence="8">
    <location>
        <begin position="252"/>
        <end position="272"/>
    </location>
</feature>
<organism evidence="9 10">
    <name type="scientific">Candidatus Curtissbacteria bacterium GW2011_GWC2_38_9</name>
    <dbReference type="NCBI Taxonomy" id="1618414"/>
    <lineage>
        <taxon>Bacteria</taxon>
        <taxon>Candidatus Curtissiibacteriota</taxon>
    </lineage>
</organism>
<evidence type="ECO:0000256" key="6">
    <source>
        <dbReference type="ARBA" id="ARBA00022989"/>
    </source>
</evidence>
<comment type="caution">
    <text evidence="9">The sequence shown here is derived from an EMBL/GenBank/DDBJ whole genome shotgun (WGS) entry which is preliminary data.</text>
</comment>
<evidence type="ECO:0000256" key="4">
    <source>
        <dbReference type="ARBA" id="ARBA00022679"/>
    </source>
</evidence>
<feature type="transmembrane region" description="Helical" evidence="8">
    <location>
        <begin position="7"/>
        <end position="32"/>
    </location>
</feature>
<evidence type="ECO:0000256" key="5">
    <source>
        <dbReference type="ARBA" id="ARBA00022692"/>
    </source>
</evidence>
<dbReference type="EMBL" id="LBVP01000007">
    <property type="protein sequence ID" value="KKQ89839.1"/>
    <property type="molecule type" value="Genomic_DNA"/>
</dbReference>
<evidence type="ECO:0000313" key="9">
    <source>
        <dbReference type="EMBL" id="KKQ89839.1"/>
    </source>
</evidence>
<sequence>MKYLKNNLIIISIITVAILLRFINLASIPVGFNDDEAAFGYNAYSILKTGMDEWGRFLPFPAFESFGDWKLVVYLYLTAISQFFFGMNEFATRFPSALFGVFAVFATYLLTKKLFEDRSGWQLWEGSRQRGASIWNQSKITNLHKASTGGKETTDRTRNEVIALVAAFLLAISPWHIAASRNAFESDLLVFFITISTYFFLVGLKNKKFITFSFLGFVISFYVYRSAWVFLPLFISVVIYSFRQQFKIPKVYLAKNLILAFILFLPLLPTVLTFKGQSRFLQESFISGVARAGINADINERRGVCKEHLPNIFCTLTYNKFLTFASTYISNYAGNLSFKTYFDKANPSGFQSFSTRSVVYLFELPFLILGIFLLIKQKNQALKILIPWLLFVPIGASFAGSGNYGRINLIMPSLEIIVAFGIYTFVASLKSKFFKNIFIIVLTITILGSVVKLIPDMFYSEPYFTSRFQRFGYKELFNYLASKEQEYDKIVISRKIDYGHQYMQYLYFAKVNPAYFIQNAQRHKSQDGWVILDSIGKYDFVDSVPGIDRLPTKTLIVAGEKEIEFPKPPIYTIDDLRGDTIFEIYDVSQVKLP</sequence>
<dbReference type="PANTHER" id="PTHR33908">
    <property type="entry name" value="MANNOSYLTRANSFERASE YKCB-RELATED"/>
    <property type="match status" value="1"/>
</dbReference>
<feature type="transmembrane region" description="Helical" evidence="8">
    <location>
        <begin position="186"/>
        <end position="204"/>
    </location>
</feature>
<dbReference type="InterPro" id="IPR050297">
    <property type="entry name" value="LipidA_mod_glycosyltrf_83"/>
</dbReference>
<feature type="transmembrane region" description="Helical" evidence="8">
    <location>
        <begin position="210"/>
        <end position="240"/>
    </location>
</feature>
<evidence type="ECO:0000256" key="2">
    <source>
        <dbReference type="ARBA" id="ARBA00022475"/>
    </source>
</evidence>
<evidence type="ECO:0000256" key="7">
    <source>
        <dbReference type="ARBA" id="ARBA00023136"/>
    </source>
</evidence>
<dbReference type="PANTHER" id="PTHR33908:SF11">
    <property type="entry name" value="MEMBRANE PROTEIN"/>
    <property type="match status" value="1"/>
</dbReference>
<keyword evidence="6 8" id="KW-1133">Transmembrane helix</keyword>
<keyword evidence="2" id="KW-1003">Cell membrane</keyword>
<evidence type="ECO:0000256" key="1">
    <source>
        <dbReference type="ARBA" id="ARBA00004651"/>
    </source>
</evidence>
<name>A0A0G0NVE7_9BACT</name>
<accession>A0A0G0NVE7</accession>
<dbReference type="AlphaFoldDB" id="A0A0G0NVE7"/>
<evidence type="ECO:0000256" key="3">
    <source>
        <dbReference type="ARBA" id="ARBA00022676"/>
    </source>
</evidence>
<feature type="transmembrane region" description="Helical" evidence="8">
    <location>
        <begin position="161"/>
        <end position="179"/>
    </location>
</feature>
<feature type="transmembrane region" description="Helical" evidence="8">
    <location>
        <begin position="382"/>
        <end position="401"/>
    </location>
</feature>
<keyword evidence="5 8" id="KW-0812">Transmembrane</keyword>
<feature type="transmembrane region" description="Helical" evidence="8">
    <location>
        <begin position="357"/>
        <end position="375"/>
    </location>
</feature>
<dbReference type="Proteomes" id="UP000034893">
    <property type="component" value="Unassembled WGS sequence"/>
</dbReference>
<feature type="transmembrane region" description="Helical" evidence="8">
    <location>
        <begin position="94"/>
        <end position="111"/>
    </location>
</feature>
<dbReference type="GO" id="GO:0005886">
    <property type="term" value="C:plasma membrane"/>
    <property type="evidence" value="ECO:0007669"/>
    <property type="project" value="UniProtKB-SubCell"/>
</dbReference>
<dbReference type="GO" id="GO:0016763">
    <property type="term" value="F:pentosyltransferase activity"/>
    <property type="evidence" value="ECO:0007669"/>
    <property type="project" value="TreeGrafter"/>
</dbReference>
<reference evidence="9 10" key="1">
    <citation type="journal article" date="2015" name="Nature">
        <title>rRNA introns, odd ribosomes, and small enigmatic genomes across a large radiation of phyla.</title>
        <authorList>
            <person name="Brown C.T."/>
            <person name="Hug L.A."/>
            <person name="Thomas B.C."/>
            <person name="Sharon I."/>
            <person name="Castelle C.J."/>
            <person name="Singh A."/>
            <person name="Wilkins M.J."/>
            <person name="Williams K.H."/>
            <person name="Banfield J.F."/>
        </authorList>
    </citation>
    <scope>NUCLEOTIDE SEQUENCE [LARGE SCALE GENOMIC DNA]</scope>
</reference>
<comment type="subcellular location">
    <subcellularLocation>
        <location evidence="1">Cell membrane</location>
        <topology evidence="1">Multi-pass membrane protein</topology>
    </subcellularLocation>
</comment>
<feature type="transmembrane region" description="Helical" evidence="8">
    <location>
        <begin position="407"/>
        <end position="426"/>
    </location>
</feature>
<evidence type="ECO:0000256" key="8">
    <source>
        <dbReference type="SAM" id="Phobius"/>
    </source>
</evidence>
<feature type="transmembrane region" description="Helical" evidence="8">
    <location>
        <begin position="69"/>
        <end position="87"/>
    </location>
</feature>
<feature type="transmembrane region" description="Helical" evidence="8">
    <location>
        <begin position="433"/>
        <end position="454"/>
    </location>
</feature>
<proteinExistence type="predicted"/>
<keyword evidence="4" id="KW-0808">Transferase</keyword>
<keyword evidence="7 8" id="KW-0472">Membrane</keyword>
<evidence type="ECO:0000313" key="10">
    <source>
        <dbReference type="Proteomes" id="UP000034893"/>
    </source>
</evidence>
<protein>
    <submittedName>
        <fullName evidence="9">Uncharacterized protein</fullName>
    </submittedName>
</protein>
<keyword evidence="3" id="KW-0328">Glycosyltransferase</keyword>
<dbReference type="GO" id="GO:0009103">
    <property type="term" value="P:lipopolysaccharide biosynthetic process"/>
    <property type="evidence" value="ECO:0007669"/>
    <property type="project" value="UniProtKB-ARBA"/>
</dbReference>